<protein>
    <submittedName>
        <fullName evidence="2">Uncharacterized protein</fullName>
    </submittedName>
</protein>
<keyword evidence="1" id="KW-0812">Transmembrane</keyword>
<keyword evidence="1" id="KW-1133">Transmembrane helix</keyword>
<accession>B9SBR1</accession>
<keyword evidence="1" id="KW-0472">Membrane</keyword>
<gene>
    <name evidence="2" type="ORF">RCOM_1717440</name>
</gene>
<organism evidence="2 3">
    <name type="scientific">Ricinus communis</name>
    <name type="common">Castor bean</name>
    <dbReference type="NCBI Taxonomy" id="3988"/>
    <lineage>
        <taxon>Eukaryota</taxon>
        <taxon>Viridiplantae</taxon>
        <taxon>Streptophyta</taxon>
        <taxon>Embryophyta</taxon>
        <taxon>Tracheophyta</taxon>
        <taxon>Spermatophyta</taxon>
        <taxon>Magnoliopsida</taxon>
        <taxon>eudicotyledons</taxon>
        <taxon>Gunneridae</taxon>
        <taxon>Pentapetalae</taxon>
        <taxon>rosids</taxon>
        <taxon>fabids</taxon>
        <taxon>Malpighiales</taxon>
        <taxon>Euphorbiaceae</taxon>
        <taxon>Acalyphoideae</taxon>
        <taxon>Acalypheae</taxon>
        <taxon>Ricinus</taxon>
    </lineage>
</organism>
<evidence type="ECO:0000313" key="2">
    <source>
        <dbReference type="EMBL" id="EEF38950.1"/>
    </source>
</evidence>
<name>B9SBR1_RICCO</name>
<keyword evidence="3" id="KW-1185">Reference proteome</keyword>
<evidence type="ECO:0000256" key="1">
    <source>
        <dbReference type="SAM" id="Phobius"/>
    </source>
</evidence>
<evidence type="ECO:0000313" key="3">
    <source>
        <dbReference type="Proteomes" id="UP000008311"/>
    </source>
</evidence>
<reference evidence="3" key="1">
    <citation type="journal article" date="2010" name="Nat. Biotechnol.">
        <title>Draft genome sequence of the oilseed species Ricinus communis.</title>
        <authorList>
            <person name="Chan A.P."/>
            <person name="Crabtree J."/>
            <person name="Zhao Q."/>
            <person name="Lorenzi H."/>
            <person name="Orvis J."/>
            <person name="Puiu D."/>
            <person name="Melake-Berhan A."/>
            <person name="Jones K.M."/>
            <person name="Redman J."/>
            <person name="Chen G."/>
            <person name="Cahoon E.B."/>
            <person name="Gedil M."/>
            <person name="Stanke M."/>
            <person name="Haas B.J."/>
            <person name="Wortman J.R."/>
            <person name="Fraser-Liggett C.M."/>
            <person name="Ravel J."/>
            <person name="Rabinowicz P.D."/>
        </authorList>
    </citation>
    <scope>NUCLEOTIDE SEQUENCE [LARGE SCALE GENOMIC DNA]</scope>
    <source>
        <strain evidence="3">cv. Hale</strain>
    </source>
</reference>
<dbReference type="InParanoid" id="B9SBR1"/>
<dbReference type="Proteomes" id="UP000008311">
    <property type="component" value="Unassembled WGS sequence"/>
</dbReference>
<sequence>MERWSNPTHTFLVLFREMTIMPLDFMALIGLVWWGSVPLDDRPAYNLTLIPQLLRCSPFIKDKKLRSGNLKTYLQPLYETVVAPYTNEKVDKCTRDFLILLFRATFFIDAESTIHLFLLYRPWPPRWYEGRSKHMNTIVEDRCSSRR</sequence>
<feature type="transmembrane region" description="Helical" evidence="1">
    <location>
        <begin position="12"/>
        <end position="34"/>
    </location>
</feature>
<proteinExistence type="predicted"/>
<dbReference type="EMBL" id="EQ973916">
    <property type="protein sequence ID" value="EEF38950.1"/>
    <property type="molecule type" value="Genomic_DNA"/>
</dbReference>
<dbReference type="AlphaFoldDB" id="B9SBR1"/>